<dbReference type="EC" id="3.4.11.1" evidence="8"/>
<evidence type="ECO:0000256" key="1">
    <source>
        <dbReference type="ARBA" id="ARBA00000135"/>
    </source>
</evidence>
<name>A0A0C2G066_9ACTN</name>
<keyword evidence="8" id="KW-0479">Metal-binding</keyword>
<dbReference type="EMBL" id="JROO01000052">
    <property type="protein sequence ID" value="KIH96673.1"/>
    <property type="molecule type" value="Genomic_DNA"/>
</dbReference>
<dbReference type="GO" id="GO:0005737">
    <property type="term" value="C:cytoplasm"/>
    <property type="evidence" value="ECO:0007669"/>
    <property type="project" value="UniProtKB-SubCell"/>
</dbReference>
<dbReference type="PANTHER" id="PTHR11963">
    <property type="entry name" value="LEUCINE AMINOPEPTIDASE-RELATED"/>
    <property type="match status" value="1"/>
</dbReference>
<evidence type="ECO:0000313" key="11">
    <source>
        <dbReference type="Proteomes" id="UP000031675"/>
    </source>
</evidence>
<dbReference type="STRING" id="183763.LP52_23495"/>
<reference evidence="11" key="1">
    <citation type="journal article" date="2015" name="Chem. Biol.">
        <title>Structure, bioactivity, and resistance mechanism of streptomonomicin, an unusual lasso Peptide from an understudied halophilic actinomycete.</title>
        <authorList>
            <person name="Metelev M."/>
            <person name="Tietz J.I."/>
            <person name="Melby J.O."/>
            <person name="Blair P.M."/>
            <person name="Zhu L."/>
            <person name="Livnat I."/>
            <person name="Severinov K."/>
            <person name="Mitchell D.A."/>
        </authorList>
    </citation>
    <scope>NUCLEOTIDE SEQUENCE [LARGE SCALE GENOMIC DNA]</scope>
    <source>
        <strain evidence="11">YIM 90003</strain>
    </source>
</reference>
<dbReference type="GO" id="GO:0030145">
    <property type="term" value="F:manganese ion binding"/>
    <property type="evidence" value="ECO:0007669"/>
    <property type="project" value="UniProtKB-UniRule"/>
</dbReference>
<comment type="cofactor">
    <cofactor evidence="8">
        <name>Mn(2+)</name>
        <dbReference type="ChEBI" id="CHEBI:29035"/>
    </cofactor>
    <text evidence="8">Binds 2 manganese ions per subunit.</text>
</comment>
<dbReference type="Gene3D" id="3.40.220.10">
    <property type="entry name" value="Leucine Aminopeptidase, subunit E, domain 1"/>
    <property type="match status" value="1"/>
</dbReference>
<evidence type="ECO:0000256" key="3">
    <source>
        <dbReference type="ARBA" id="ARBA00009528"/>
    </source>
</evidence>
<dbReference type="PRINTS" id="PR00481">
    <property type="entry name" value="LAMNOPPTDASE"/>
</dbReference>
<dbReference type="OrthoDB" id="9809354at2"/>
<dbReference type="PANTHER" id="PTHR11963:SF23">
    <property type="entry name" value="CYTOSOL AMINOPEPTIDASE"/>
    <property type="match status" value="1"/>
</dbReference>
<evidence type="ECO:0000256" key="5">
    <source>
        <dbReference type="ARBA" id="ARBA00022670"/>
    </source>
</evidence>
<keyword evidence="11" id="KW-1185">Reference proteome</keyword>
<evidence type="ECO:0000313" key="10">
    <source>
        <dbReference type="EMBL" id="KIH96673.1"/>
    </source>
</evidence>
<comment type="similarity">
    <text evidence="3 8">Belongs to the peptidase M17 family.</text>
</comment>
<proteinExistence type="inferred from homology"/>
<dbReference type="CDD" id="cd00433">
    <property type="entry name" value="Peptidase_M17"/>
    <property type="match status" value="1"/>
</dbReference>
<evidence type="ECO:0000259" key="9">
    <source>
        <dbReference type="PROSITE" id="PS00631"/>
    </source>
</evidence>
<dbReference type="PROSITE" id="PS00631">
    <property type="entry name" value="CYTOSOL_AP"/>
    <property type="match status" value="1"/>
</dbReference>
<keyword evidence="4 8" id="KW-0031">Aminopeptidase</keyword>
<dbReference type="EC" id="3.4.11.10" evidence="8"/>
<keyword evidence="8" id="KW-0963">Cytoplasm</keyword>
<dbReference type="GO" id="GO:0006508">
    <property type="term" value="P:proteolysis"/>
    <property type="evidence" value="ECO:0007669"/>
    <property type="project" value="UniProtKB-KW"/>
</dbReference>
<evidence type="ECO:0000256" key="6">
    <source>
        <dbReference type="ARBA" id="ARBA00022801"/>
    </source>
</evidence>
<feature type="domain" description="Cytosol aminopeptidase" evidence="9">
    <location>
        <begin position="343"/>
        <end position="350"/>
    </location>
</feature>
<dbReference type="Gene3D" id="3.40.630.10">
    <property type="entry name" value="Zn peptidases"/>
    <property type="match status" value="1"/>
</dbReference>
<dbReference type="RefSeq" id="WP_040276578.1">
    <property type="nucleotide sequence ID" value="NZ_JROO01000052.1"/>
</dbReference>
<dbReference type="Pfam" id="PF00883">
    <property type="entry name" value="Peptidase_M17"/>
    <property type="match status" value="1"/>
</dbReference>
<feature type="binding site" evidence="8">
    <location>
        <position position="263"/>
    </location>
    <ligand>
        <name>Mn(2+)</name>
        <dbReference type="ChEBI" id="CHEBI:29035"/>
        <label>2</label>
    </ligand>
</feature>
<feature type="active site" evidence="8">
    <location>
        <position position="275"/>
    </location>
</feature>
<sequence length="501" mass="50688">MSTSLSVITESPASLDVDAVVVGYHPADDGPRPASGADSVDAAFPGGLGKTLSLLGATGAAEEVRSVPTQGVLTAPVVIAVGLGAQPGSGEALDPDTVARAAGAALRSRATGQTRIALALPADTPELVQSAALGALLGDYAFTRYRTGEDTRAPAAELLVASDAAGAGEAAERANTLAGGVNLSRDLVNTAPADLVPEDLAEAAAEVARDNGLGVEILDEGRLAEGGYGGLIGVGQGSDNPPRLVRLEYSHPEASRTVAFVGKGITFDSGGLSLKPTSGMDWMKSDMGGAAAVLGAMRAIAQLGPTVNAVAYLAIAENMPGGSAQRPSDVLTIYGGKTVEVLNTDAEGRLVMADALVRAHEDSPDLIVDVATLTGAQLVALGTRVFGVMANDDGVREDVVAAATASGEQAWPMPLPEDLRQGLDSSVADIANVAGERWGGMLSAGIFLKEFIDEGTRWAHLDIAGPAFNQGGPFGYTPKGGTGAATRTLVRIAENHAARAD</sequence>
<feature type="binding site" evidence="8">
    <location>
        <position position="268"/>
    </location>
    <ligand>
        <name>Mn(2+)</name>
        <dbReference type="ChEBI" id="CHEBI:29035"/>
        <label>2</label>
    </ligand>
</feature>
<comment type="function">
    <text evidence="7 8">Presumably involved in the processing and regular turnover of intracellular proteins. Catalyzes the removal of unsubstituted N-terminal amino acids from various peptides.</text>
</comment>
<feature type="binding site" evidence="8">
    <location>
        <position position="286"/>
    </location>
    <ligand>
        <name>Mn(2+)</name>
        <dbReference type="ChEBI" id="CHEBI:29035"/>
        <label>2</label>
    </ligand>
</feature>
<feature type="binding site" evidence="8">
    <location>
        <position position="345"/>
    </location>
    <ligand>
        <name>Mn(2+)</name>
        <dbReference type="ChEBI" id="CHEBI:29035"/>
        <label>1</label>
    </ligand>
</feature>
<evidence type="ECO:0000256" key="7">
    <source>
        <dbReference type="ARBA" id="ARBA00049972"/>
    </source>
</evidence>
<dbReference type="InterPro" id="IPR043472">
    <property type="entry name" value="Macro_dom-like"/>
</dbReference>
<dbReference type="Proteomes" id="UP000031675">
    <property type="component" value="Unassembled WGS sequence"/>
</dbReference>
<dbReference type="InterPro" id="IPR008283">
    <property type="entry name" value="Peptidase_M17_N"/>
</dbReference>
<dbReference type="HAMAP" id="MF_00181">
    <property type="entry name" value="Cytosol_peptidase_M17"/>
    <property type="match status" value="1"/>
</dbReference>
<comment type="caution">
    <text evidence="10">The sequence shown here is derived from an EMBL/GenBank/DDBJ whole genome shotgun (WGS) entry which is preliminary data.</text>
</comment>
<evidence type="ECO:0000256" key="8">
    <source>
        <dbReference type="HAMAP-Rule" id="MF_00181"/>
    </source>
</evidence>
<evidence type="ECO:0000256" key="2">
    <source>
        <dbReference type="ARBA" id="ARBA00000967"/>
    </source>
</evidence>
<dbReference type="InterPro" id="IPR000819">
    <property type="entry name" value="Peptidase_M17_C"/>
</dbReference>
<gene>
    <name evidence="8" type="primary">pepA</name>
    <name evidence="10" type="ORF">LP52_23495</name>
</gene>
<protein>
    <recommendedName>
        <fullName evidence="8">Probable cytosol aminopeptidase</fullName>
        <ecNumber evidence="8">3.4.11.1</ecNumber>
    </recommendedName>
    <alternativeName>
        <fullName evidence="8">Leucine aminopeptidase</fullName>
        <shortName evidence="8">LAP</shortName>
        <ecNumber evidence="8">3.4.11.10</ecNumber>
    </alternativeName>
    <alternativeName>
        <fullName evidence="8">Leucyl aminopeptidase</fullName>
    </alternativeName>
</protein>
<keyword evidence="8" id="KW-0464">Manganese</keyword>
<feature type="binding site" evidence="8">
    <location>
        <position position="268"/>
    </location>
    <ligand>
        <name>Mn(2+)</name>
        <dbReference type="ChEBI" id="CHEBI:29035"/>
        <label>1</label>
    </ligand>
</feature>
<comment type="catalytic activity">
    <reaction evidence="1 8">
        <text>Release of an N-terminal amino acid, Xaa-|-Yaa-, in which Xaa is preferably Leu, but may be other amino acids including Pro although not Arg or Lys, and Yaa may be Pro. Amino acid amides and methyl esters are also readily hydrolyzed, but rates on arylamides are exceedingly low.</text>
        <dbReference type="EC" id="3.4.11.1"/>
    </reaction>
</comment>
<accession>A0A0C2G066</accession>
<keyword evidence="5 8" id="KW-0645">Protease</keyword>
<feature type="binding site" evidence="8">
    <location>
        <position position="347"/>
    </location>
    <ligand>
        <name>Mn(2+)</name>
        <dbReference type="ChEBI" id="CHEBI:29035"/>
        <label>1</label>
    </ligand>
</feature>
<dbReference type="NCBIfam" id="NF002073">
    <property type="entry name" value="PRK00913.1-2"/>
    <property type="match status" value="1"/>
</dbReference>
<organism evidence="10 11">
    <name type="scientific">Streptomonospora alba</name>
    <dbReference type="NCBI Taxonomy" id="183763"/>
    <lineage>
        <taxon>Bacteria</taxon>
        <taxon>Bacillati</taxon>
        <taxon>Actinomycetota</taxon>
        <taxon>Actinomycetes</taxon>
        <taxon>Streptosporangiales</taxon>
        <taxon>Nocardiopsidaceae</taxon>
        <taxon>Streptomonospora</taxon>
    </lineage>
</organism>
<dbReference type="SUPFAM" id="SSF53187">
    <property type="entry name" value="Zn-dependent exopeptidases"/>
    <property type="match status" value="1"/>
</dbReference>
<dbReference type="AlphaFoldDB" id="A0A0C2G066"/>
<evidence type="ECO:0000256" key="4">
    <source>
        <dbReference type="ARBA" id="ARBA00022438"/>
    </source>
</evidence>
<comment type="subcellular location">
    <subcellularLocation>
        <location evidence="8">Cytoplasm</location>
    </subcellularLocation>
</comment>
<comment type="catalytic activity">
    <reaction evidence="2 8">
        <text>Release of an N-terminal amino acid, preferentially leucine, but not glutamic or aspartic acids.</text>
        <dbReference type="EC" id="3.4.11.10"/>
    </reaction>
</comment>
<dbReference type="SUPFAM" id="SSF52949">
    <property type="entry name" value="Macro domain-like"/>
    <property type="match status" value="1"/>
</dbReference>
<dbReference type="GO" id="GO:0070006">
    <property type="term" value="F:metalloaminopeptidase activity"/>
    <property type="evidence" value="ECO:0007669"/>
    <property type="project" value="InterPro"/>
</dbReference>
<keyword evidence="6 8" id="KW-0378">Hydrolase</keyword>
<feature type="binding site" evidence="8">
    <location>
        <position position="347"/>
    </location>
    <ligand>
        <name>Mn(2+)</name>
        <dbReference type="ChEBI" id="CHEBI:29035"/>
        <label>2</label>
    </ligand>
</feature>
<dbReference type="Pfam" id="PF02789">
    <property type="entry name" value="Peptidase_M17_N"/>
    <property type="match status" value="1"/>
</dbReference>
<dbReference type="InterPro" id="IPR011356">
    <property type="entry name" value="Leucine_aapep/pepB"/>
</dbReference>
<dbReference type="InterPro" id="IPR023042">
    <property type="entry name" value="Peptidase_M17_leu_NH2_pept"/>
</dbReference>
<feature type="active site" evidence="8">
    <location>
        <position position="349"/>
    </location>
</feature>